<comment type="similarity">
    <text evidence="1">Belongs to the CDI family.</text>
</comment>
<dbReference type="Gene3D" id="4.10.365.10">
    <property type="entry name" value="p27"/>
    <property type="match status" value="1"/>
</dbReference>
<keyword evidence="6" id="KW-1185">Reference proteome</keyword>
<evidence type="ECO:0000313" key="6">
    <source>
        <dbReference type="Proteomes" id="UP001591681"/>
    </source>
</evidence>
<dbReference type="InterPro" id="IPR044898">
    <property type="entry name" value="CDI_dom_sf"/>
</dbReference>
<feature type="compositionally biased region" description="Polar residues" evidence="3">
    <location>
        <begin position="92"/>
        <end position="120"/>
    </location>
</feature>
<feature type="compositionally biased region" description="Polar residues" evidence="3">
    <location>
        <begin position="146"/>
        <end position="160"/>
    </location>
</feature>
<gene>
    <name evidence="5" type="ORF">ACEWY4_012797</name>
</gene>
<dbReference type="Proteomes" id="UP001591681">
    <property type="component" value="Unassembled WGS sequence"/>
</dbReference>
<reference evidence="5 6" key="1">
    <citation type="submission" date="2024-09" db="EMBL/GenBank/DDBJ databases">
        <title>A chromosome-level genome assembly of Gray's grenadier anchovy, Coilia grayii.</title>
        <authorList>
            <person name="Fu Z."/>
        </authorList>
    </citation>
    <scope>NUCLEOTIDE SEQUENCE [LARGE SCALE GENOMIC DNA]</scope>
    <source>
        <strain evidence="5">G4</strain>
        <tissue evidence="5">Muscle</tissue>
    </source>
</reference>
<proteinExistence type="inferred from homology"/>
<feature type="compositionally biased region" description="Basic and acidic residues" evidence="3">
    <location>
        <begin position="135"/>
        <end position="145"/>
    </location>
</feature>
<evidence type="ECO:0000259" key="4">
    <source>
        <dbReference type="Pfam" id="PF02234"/>
    </source>
</evidence>
<evidence type="ECO:0000256" key="3">
    <source>
        <dbReference type="SAM" id="MobiDB-lite"/>
    </source>
</evidence>
<dbReference type="PANTHER" id="PTHR46778:SF1">
    <property type="entry name" value="CYCLIN-DEPENDENT KINASE INHIBITOR 1"/>
    <property type="match status" value="1"/>
</dbReference>
<keyword evidence="2" id="KW-0649">Protein kinase inhibitor</keyword>
<evidence type="ECO:0000256" key="1">
    <source>
        <dbReference type="ARBA" id="ARBA00006726"/>
    </source>
</evidence>
<dbReference type="PANTHER" id="PTHR46778">
    <property type="entry name" value="CYCLIN-DEPENDENT KINASE INHIBITOR 1-RELATED"/>
    <property type="match status" value="1"/>
</dbReference>
<feature type="region of interest" description="Disordered" evidence="3">
    <location>
        <begin position="92"/>
        <end position="177"/>
    </location>
</feature>
<dbReference type="GO" id="GO:0004860">
    <property type="term" value="F:protein kinase inhibitor activity"/>
    <property type="evidence" value="ECO:0007669"/>
    <property type="project" value="UniProtKB-KW"/>
</dbReference>
<name>A0ABD1JUF3_9TELE</name>
<accession>A0ABD1JUF3</accession>
<dbReference type="InterPro" id="IPR029841">
    <property type="entry name" value="CDKN1A"/>
</dbReference>
<dbReference type="InterPro" id="IPR003175">
    <property type="entry name" value="CDI_dom"/>
</dbReference>
<sequence>MAFHKRVLRSLGNGPARRNLFGPVDREQLQQDYHTALMQDLEEASRRWGFNFLTEKPLDEGDFLWEGVAGAKVPRVYRSSTLRKGLQCSVEPTSLSEAAVSTETGSTSAGAAPSPVQSGKENVPGTPERNTNSLRDLERTPEKRSANSNMLKRKQTNITDFYQAKRRVVGTPRKSGQ</sequence>
<evidence type="ECO:0000256" key="2">
    <source>
        <dbReference type="ARBA" id="ARBA00023013"/>
    </source>
</evidence>
<protein>
    <recommendedName>
        <fullName evidence="4">Cyclin-dependent kinase inhibitor domain-containing protein</fullName>
    </recommendedName>
</protein>
<evidence type="ECO:0000313" key="5">
    <source>
        <dbReference type="EMBL" id="KAL2090534.1"/>
    </source>
</evidence>
<dbReference type="AlphaFoldDB" id="A0ABD1JUF3"/>
<comment type="caution">
    <text evidence="5">The sequence shown here is derived from an EMBL/GenBank/DDBJ whole genome shotgun (WGS) entry which is preliminary data.</text>
</comment>
<organism evidence="5 6">
    <name type="scientific">Coilia grayii</name>
    <name type="common">Gray's grenadier anchovy</name>
    <dbReference type="NCBI Taxonomy" id="363190"/>
    <lineage>
        <taxon>Eukaryota</taxon>
        <taxon>Metazoa</taxon>
        <taxon>Chordata</taxon>
        <taxon>Craniata</taxon>
        <taxon>Vertebrata</taxon>
        <taxon>Euteleostomi</taxon>
        <taxon>Actinopterygii</taxon>
        <taxon>Neopterygii</taxon>
        <taxon>Teleostei</taxon>
        <taxon>Clupei</taxon>
        <taxon>Clupeiformes</taxon>
        <taxon>Clupeoidei</taxon>
        <taxon>Engraulidae</taxon>
        <taxon>Coilinae</taxon>
        <taxon>Coilia</taxon>
    </lineage>
</organism>
<dbReference type="EMBL" id="JBHFQA010000011">
    <property type="protein sequence ID" value="KAL2090534.1"/>
    <property type="molecule type" value="Genomic_DNA"/>
</dbReference>
<feature type="domain" description="Cyclin-dependent kinase inhibitor" evidence="4">
    <location>
        <begin position="19"/>
        <end position="68"/>
    </location>
</feature>
<dbReference type="Pfam" id="PF02234">
    <property type="entry name" value="CDI"/>
    <property type="match status" value="1"/>
</dbReference>